<evidence type="ECO:0000313" key="3">
    <source>
        <dbReference type="Proteomes" id="UP001271007"/>
    </source>
</evidence>
<proteinExistence type="predicted"/>
<name>A0AAJ0GDI4_9PEZI</name>
<keyword evidence="3" id="KW-1185">Reference proteome</keyword>
<feature type="region of interest" description="Disordered" evidence="1">
    <location>
        <begin position="1"/>
        <end position="24"/>
    </location>
</feature>
<dbReference type="Proteomes" id="UP001271007">
    <property type="component" value="Unassembled WGS sequence"/>
</dbReference>
<comment type="caution">
    <text evidence="2">The sequence shown here is derived from an EMBL/GenBank/DDBJ whole genome shotgun (WGS) entry which is preliminary data.</text>
</comment>
<feature type="region of interest" description="Disordered" evidence="1">
    <location>
        <begin position="112"/>
        <end position="147"/>
    </location>
</feature>
<dbReference type="EMBL" id="JAWDJX010000020">
    <property type="protein sequence ID" value="KAK3052532.1"/>
    <property type="molecule type" value="Genomic_DNA"/>
</dbReference>
<dbReference type="AlphaFoldDB" id="A0AAJ0GDI4"/>
<evidence type="ECO:0000256" key="1">
    <source>
        <dbReference type="SAM" id="MobiDB-lite"/>
    </source>
</evidence>
<protein>
    <submittedName>
        <fullName evidence="2">Uncharacterized protein</fullName>
    </submittedName>
</protein>
<accession>A0AAJ0GDI4</accession>
<feature type="compositionally biased region" description="Acidic residues" evidence="1">
    <location>
        <begin position="114"/>
        <end position="126"/>
    </location>
</feature>
<evidence type="ECO:0000313" key="2">
    <source>
        <dbReference type="EMBL" id="KAK3052532.1"/>
    </source>
</evidence>
<sequence length="147" mass="15540">MANIPTAPAAPASRPTTANTVTPNNTIDNPYKILDLTRSTPTPKIKWTVENDRKLLLLGLGKKIKASECAAIAGTFPEKPTAKAIEGRLAKLRHEQKEVLKVAQLKVPEHEVAAELDGEGGQEDEKEGGAEVGKKGGHGGDATSIDV</sequence>
<gene>
    <name evidence="2" type="ORF">LTR09_006386</name>
</gene>
<reference evidence="2" key="1">
    <citation type="submission" date="2023-04" db="EMBL/GenBank/DDBJ databases">
        <title>Black Yeasts Isolated from many extreme environments.</title>
        <authorList>
            <person name="Coleine C."/>
            <person name="Stajich J.E."/>
            <person name="Selbmann L."/>
        </authorList>
    </citation>
    <scope>NUCLEOTIDE SEQUENCE</scope>
    <source>
        <strain evidence="2">CCFEE 5312</strain>
    </source>
</reference>
<organism evidence="2 3">
    <name type="scientific">Extremus antarcticus</name>
    <dbReference type="NCBI Taxonomy" id="702011"/>
    <lineage>
        <taxon>Eukaryota</taxon>
        <taxon>Fungi</taxon>
        <taxon>Dikarya</taxon>
        <taxon>Ascomycota</taxon>
        <taxon>Pezizomycotina</taxon>
        <taxon>Dothideomycetes</taxon>
        <taxon>Dothideomycetidae</taxon>
        <taxon>Mycosphaerellales</taxon>
        <taxon>Extremaceae</taxon>
        <taxon>Extremus</taxon>
    </lineage>
</organism>